<reference evidence="3" key="1">
    <citation type="submission" date="2023-01" db="EMBL/GenBank/DDBJ databases">
        <title>Key to firefly adult light organ development and bioluminescence: homeobox transcription factors regulate luciferase expression and transportation to peroxisome.</title>
        <authorList>
            <person name="Fu X."/>
        </authorList>
    </citation>
    <scope>NUCLEOTIDE SEQUENCE [LARGE SCALE GENOMIC DNA]</scope>
</reference>
<evidence type="ECO:0000313" key="3">
    <source>
        <dbReference type="Proteomes" id="UP001353858"/>
    </source>
</evidence>
<comment type="caution">
    <text evidence="2">The sequence shown here is derived from an EMBL/GenBank/DDBJ whole genome shotgun (WGS) entry which is preliminary data.</text>
</comment>
<name>A0AAN7Q823_9COLE</name>
<feature type="compositionally biased region" description="Low complexity" evidence="1">
    <location>
        <begin position="143"/>
        <end position="152"/>
    </location>
</feature>
<dbReference type="EMBL" id="JARPUR010000002">
    <property type="protein sequence ID" value="KAK4882320.1"/>
    <property type="molecule type" value="Genomic_DNA"/>
</dbReference>
<accession>A0AAN7Q823</accession>
<dbReference type="AlphaFoldDB" id="A0AAN7Q823"/>
<sequence>MFAYIKILGTNELKIVNVNEIQKFKVDALPTKKFNIKIGHKTEQCTVSFKAGIFRYYLSTRYTDDAYINAEVDKCDDHIRRKISDLRKKARTNLSEALLDQPSISATSTSTLMAVSSPSTSQIGDAESNSCIVGLTTKPTVFSGNSSSSSDNSDAEPEKKKKKKGYIQKVKQEWLTTFPWLKLLNNNSKICTMCNKPLEGGKSPLKRHENNQYHKKKH</sequence>
<feature type="region of interest" description="Disordered" evidence="1">
    <location>
        <begin position="196"/>
        <end position="218"/>
    </location>
</feature>
<evidence type="ECO:0000313" key="2">
    <source>
        <dbReference type="EMBL" id="KAK4882320.1"/>
    </source>
</evidence>
<feature type="region of interest" description="Disordered" evidence="1">
    <location>
        <begin position="142"/>
        <end position="166"/>
    </location>
</feature>
<dbReference type="Proteomes" id="UP001353858">
    <property type="component" value="Unassembled WGS sequence"/>
</dbReference>
<proteinExistence type="predicted"/>
<protein>
    <submittedName>
        <fullName evidence="2">Uncharacterized protein</fullName>
    </submittedName>
</protein>
<evidence type="ECO:0000256" key="1">
    <source>
        <dbReference type="SAM" id="MobiDB-lite"/>
    </source>
</evidence>
<gene>
    <name evidence="2" type="ORF">RN001_005639</name>
</gene>
<organism evidence="2 3">
    <name type="scientific">Aquatica leii</name>
    <dbReference type="NCBI Taxonomy" id="1421715"/>
    <lineage>
        <taxon>Eukaryota</taxon>
        <taxon>Metazoa</taxon>
        <taxon>Ecdysozoa</taxon>
        <taxon>Arthropoda</taxon>
        <taxon>Hexapoda</taxon>
        <taxon>Insecta</taxon>
        <taxon>Pterygota</taxon>
        <taxon>Neoptera</taxon>
        <taxon>Endopterygota</taxon>
        <taxon>Coleoptera</taxon>
        <taxon>Polyphaga</taxon>
        <taxon>Elateriformia</taxon>
        <taxon>Elateroidea</taxon>
        <taxon>Lampyridae</taxon>
        <taxon>Luciolinae</taxon>
        <taxon>Aquatica</taxon>
    </lineage>
</organism>
<keyword evidence="3" id="KW-1185">Reference proteome</keyword>